<feature type="compositionally biased region" description="Basic and acidic residues" evidence="10">
    <location>
        <begin position="306"/>
        <end position="321"/>
    </location>
</feature>
<evidence type="ECO:0000256" key="8">
    <source>
        <dbReference type="ARBA" id="ARBA00023329"/>
    </source>
</evidence>
<dbReference type="InterPro" id="IPR036445">
    <property type="entry name" value="GPCR_2_extracell_dom_sf"/>
</dbReference>
<dbReference type="PROSITE" id="PS50026">
    <property type="entry name" value="EGF_3"/>
    <property type="match status" value="1"/>
</dbReference>
<dbReference type="InterPro" id="IPR000742">
    <property type="entry name" value="EGF"/>
</dbReference>
<keyword evidence="5" id="KW-0653">Protein transport</keyword>
<dbReference type="InterPro" id="IPR029390">
    <property type="entry name" value="AP3B_C"/>
</dbReference>
<dbReference type="Gene3D" id="2.60.40.10">
    <property type="entry name" value="Immunoglobulins"/>
    <property type="match status" value="1"/>
</dbReference>
<keyword evidence="11" id="KW-1133">Transmembrane helix</keyword>
<dbReference type="PROSITE" id="PS50227">
    <property type="entry name" value="G_PROTEIN_RECEP_F2_3"/>
    <property type="match status" value="1"/>
</dbReference>
<feature type="compositionally biased region" description="Low complexity" evidence="10">
    <location>
        <begin position="1647"/>
        <end position="1656"/>
    </location>
</feature>
<dbReference type="InterPro" id="IPR036179">
    <property type="entry name" value="Ig-like_dom_sf"/>
</dbReference>
<feature type="compositionally biased region" description="Polar residues" evidence="10">
    <location>
        <begin position="1693"/>
        <end position="1719"/>
    </location>
</feature>
<dbReference type="SUPFAM" id="SSF48726">
    <property type="entry name" value="Immunoglobulin"/>
    <property type="match status" value="2"/>
</dbReference>
<evidence type="ECO:0000313" key="16">
    <source>
        <dbReference type="Proteomes" id="UP001286313"/>
    </source>
</evidence>
<dbReference type="SMART" id="SM00409">
    <property type="entry name" value="IG"/>
    <property type="match status" value="2"/>
</dbReference>
<feature type="compositionally biased region" description="Low complexity" evidence="10">
    <location>
        <begin position="2438"/>
        <end position="2449"/>
    </location>
</feature>
<feature type="compositionally biased region" description="Basic and acidic residues" evidence="10">
    <location>
        <begin position="329"/>
        <end position="341"/>
    </location>
</feature>
<feature type="compositionally biased region" description="Basic residues" evidence="10">
    <location>
        <begin position="342"/>
        <end position="352"/>
    </location>
</feature>
<dbReference type="InterPro" id="IPR016024">
    <property type="entry name" value="ARM-type_fold"/>
</dbReference>
<comment type="subcellular location">
    <subcellularLocation>
        <location evidence="1">Cytoplasmic vesicle membrane</location>
        <topology evidence="1">Peripheral membrane protein</topology>
        <orientation evidence="1">Cytoplasmic side</orientation>
    </subcellularLocation>
    <subcellularLocation>
        <location evidence="2">Golgi apparatus</location>
    </subcellularLocation>
</comment>
<organism evidence="15 16">
    <name type="scientific">Petrolisthes cinctipes</name>
    <name type="common">Flat porcelain crab</name>
    <dbReference type="NCBI Taxonomy" id="88211"/>
    <lineage>
        <taxon>Eukaryota</taxon>
        <taxon>Metazoa</taxon>
        <taxon>Ecdysozoa</taxon>
        <taxon>Arthropoda</taxon>
        <taxon>Crustacea</taxon>
        <taxon>Multicrustacea</taxon>
        <taxon>Malacostraca</taxon>
        <taxon>Eumalacostraca</taxon>
        <taxon>Eucarida</taxon>
        <taxon>Decapoda</taxon>
        <taxon>Pleocyemata</taxon>
        <taxon>Anomura</taxon>
        <taxon>Galatheoidea</taxon>
        <taxon>Porcellanidae</taxon>
        <taxon>Petrolisthes</taxon>
    </lineage>
</organism>
<evidence type="ECO:0000259" key="12">
    <source>
        <dbReference type="PROSITE" id="PS50026"/>
    </source>
</evidence>
<evidence type="ECO:0000256" key="1">
    <source>
        <dbReference type="ARBA" id="ARBA00004180"/>
    </source>
</evidence>
<dbReference type="PROSITE" id="PS50835">
    <property type="entry name" value="IG_LIKE"/>
    <property type="match status" value="2"/>
</dbReference>
<dbReference type="Proteomes" id="UP001286313">
    <property type="component" value="Unassembled WGS sequence"/>
</dbReference>
<evidence type="ECO:0008006" key="17">
    <source>
        <dbReference type="Google" id="ProtNLM"/>
    </source>
</evidence>
<evidence type="ECO:0000256" key="5">
    <source>
        <dbReference type="ARBA" id="ARBA00022927"/>
    </source>
</evidence>
<proteinExistence type="inferred from homology"/>
<evidence type="ECO:0000256" key="11">
    <source>
        <dbReference type="SAM" id="Phobius"/>
    </source>
</evidence>
<feature type="compositionally biased region" description="Basic residues" evidence="10">
    <location>
        <begin position="2397"/>
        <end position="2408"/>
    </location>
</feature>
<feature type="domain" description="Ig-like" evidence="14">
    <location>
        <begin position="826"/>
        <end position="921"/>
    </location>
</feature>
<dbReference type="PANTHER" id="PTHR11134">
    <property type="entry name" value="ADAPTOR COMPLEX SUBUNIT BETA FAMILY MEMBER"/>
    <property type="match status" value="1"/>
</dbReference>
<comment type="caution">
    <text evidence="9">Lacks conserved residue(s) required for the propagation of feature annotation.</text>
</comment>
<keyword evidence="9" id="KW-1015">Disulfide bond</keyword>
<feature type="region of interest" description="Disordered" evidence="10">
    <location>
        <begin position="2366"/>
        <end position="2593"/>
    </location>
</feature>
<dbReference type="GO" id="GO:0005794">
    <property type="term" value="C:Golgi apparatus"/>
    <property type="evidence" value="ECO:0007669"/>
    <property type="project" value="UniProtKB-SubCell"/>
</dbReference>
<dbReference type="Gene3D" id="4.10.1240.10">
    <property type="entry name" value="GPCR, family 2, extracellular hormone receptor domain"/>
    <property type="match status" value="1"/>
</dbReference>
<dbReference type="InterPro" id="IPR026739">
    <property type="entry name" value="AP_beta"/>
</dbReference>
<dbReference type="EMBL" id="JAWQEG010003466">
    <property type="protein sequence ID" value="KAK3866093.1"/>
    <property type="molecule type" value="Genomic_DNA"/>
</dbReference>
<evidence type="ECO:0000256" key="4">
    <source>
        <dbReference type="ARBA" id="ARBA00022448"/>
    </source>
</evidence>
<feature type="region of interest" description="Disordered" evidence="10">
    <location>
        <begin position="1690"/>
        <end position="1724"/>
    </location>
</feature>
<keyword evidence="6" id="KW-0333">Golgi apparatus</keyword>
<dbReference type="CDD" id="cd00096">
    <property type="entry name" value="Ig"/>
    <property type="match status" value="1"/>
</dbReference>
<evidence type="ECO:0000256" key="7">
    <source>
        <dbReference type="ARBA" id="ARBA00023136"/>
    </source>
</evidence>
<feature type="compositionally biased region" description="Basic and acidic residues" evidence="10">
    <location>
        <begin position="2515"/>
        <end position="2530"/>
    </location>
</feature>
<keyword evidence="8" id="KW-0968">Cytoplasmic vesicle</keyword>
<feature type="compositionally biased region" description="Low complexity" evidence="10">
    <location>
        <begin position="2483"/>
        <end position="2505"/>
    </location>
</feature>
<dbReference type="InterPro" id="IPR002553">
    <property type="entry name" value="Clathrin/coatomer_adapt-like_N"/>
</dbReference>
<feature type="domain" description="EGF-like" evidence="12">
    <location>
        <begin position="600"/>
        <end position="643"/>
    </location>
</feature>
<comment type="caution">
    <text evidence="15">The sequence shown here is derived from an EMBL/GenBank/DDBJ whole genome shotgun (WGS) entry which is preliminary data.</text>
</comment>
<gene>
    <name evidence="15" type="ORF">Pcinc_028350</name>
</gene>
<dbReference type="Pfam" id="PF14796">
    <property type="entry name" value="AP3B1_C"/>
    <property type="match status" value="1"/>
</dbReference>
<feature type="domain" description="G-protein coupled receptors family 2 profile 1" evidence="13">
    <location>
        <begin position="908"/>
        <end position="986"/>
    </location>
</feature>
<keyword evidence="16" id="KW-1185">Reference proteome</keyword>
<dbReference type="GO" id="GO:0004930">
    <property type="term" value="F:G protein-coupled receptor activity"/>
    <property type="evidence" value="ECO:0007669"/>
    <property type="project" value="InterPro"/>
</dbReference>
<dbReference type="InterPro" id="IPR056314">
    <property type="entry name" value="AP3B1/2_C"/>
</dbReference>
<dbReference type="Pfam" id="PF24080">
    <property type="entry name" value="AP3B1_C_2"/>
    <property type="match status" value="1"/>
</dbReference>
<sequence>MGTLNRLQAVQYFHPTHPRIFFRANMLYMPMWNFDYGRILVLTAREEKDYYVGYTLNVVIDSSSETKVSISRYCLRKLACPGLMKRSNSVTVLLVVVLLLLLSPTAVLATSDSINNTTSNDRHTAATGISSTTITASASTFTTTTINTTTTNTTDNNNNNNNTSSTTTTTTNTTAPTNITTNTTAPTNITTNTTAPTNITTNTISPSNTTTNTTPPTTTTTPTTTSSSTCANRHLCKVDILPNTRVGFLNPSLCCPEEEGVEFPYTFLANFTAGVEDGRELFIHPHEFYLEGVEVRKQKKKKSQKKGTDAKPKETEKDKVSRKQKSQKKGTDEKTTETKKDKVSKKKKSHKKGTVEKTIETEKDKVSGKQKKGSDEKNNETEEGQISVQACVGNGLGDQKNKTGIIICEDSAEGYVRAIGNITFFLCLVASLVPLIYFMPSGTLLDGGDEEFDLIYVCREKLYDVYDTRWESSMGTYCYVGHPTQCGDYQGPPDGTTPYLFTHTKLFEGDVYLNITIPGPPKLLTLPHEPYRGRPLFNLTYEQLLEADQYYPIIQFTTNNNTYLQQCHYNGIPTLHLDDEWHYKYECACVDGAQGDRCQFGGDCPLPEPGKPRQSCSHHGTCRYERGATVCDCQRDYFGAFCQHHWESAPLLSYQECREWTSCSDLCLIVGGKPRCACPESKTLINETHCIGGGNQLWDLTVTHPNISQGKLQHKKHKGPLLDPMGVYVENSNLVLTCTILGDYPLQVTWYKESQPIYFLNVTTCDEKEVKISKLSSRPVKTDRRRCMVLLEVAGNDPVLDSGNYTCTVANRQFATSRSVIASFQPPLWAEILPHPDTFLQNKSVSLTCRIGNTWNSTKQYDITWAIERTINDIQFTQHRTSWNASVLTILHLQHRAKVVCRAERADVCGGEKSSIEESVELYVVQHDQPRCPQQLATDSNTWHTTLPGKIALGSCPEGHVGRAQRKCHLNNTWGDPDYSNCTYHPLHVALMKEELRLQRRGYPIYFQRSSELVTEICQLLKSRASFFLPGEHHSLLKPLHWLLFDAEATPVSFGVFLEAVQAIIDKFNPLYATELWEVQQLIRQYLRVSFNNNNSNNTQPERSDSLTARLGSLPTHGGVFTLETTSLNTSSTKLKVEVSVNKNSSTSVGAIIYINTTRLLAAVDTQRNNCSDTCVRKVRITEPMVDVMARTDTNRRSHQSLPLVTRLTYTRVPTYKDDLQDMNGKQYVWVSVCGKAWLDKGVLEWDLDSCGPKRLQGDEGSVQCQCQGQGLFGLVHILEPKIPWHKSSLRGLVAICSVVTLVVLLLLALLIYRPPPSWLPSRRAFYKMRTTDVLFRKITNDGESHRGSLSYNEGDRNRPFLQMYSGSDMLHEQISLKNFPEDYQYREEEEAASITTYIQIIPQGGTNGYLPHPDTTDSGALPLQDIQESSLLPCLPHSNIPDSGTLPCLPPSNISNFVLPRLSHSDTQDFSDLPCLPRPYPNTQDSGVLPCLPHSNIPSSHILPRLGPERNRYLDMTPTLRPHVTMINNKRCYYNWPGNNCGGVPAVSISRWPPVEREGSDAVVAASSNGASMGEGAAGFSTPDHYIQPDVTFHVANREFSQQKQLKHQEVRHNCATNRKFSQQQQKQLKQQQVRHNSMTNRNLLQQQQQQQKQQVSHNGEEGYLPMRVTAMPVVVEGKWKFVAKEDEKVNKVTSESEGNETPTVPTPSPADTASAQPLTRDKYKINKTLNMSGTGGSYSNDRPPNASVVDPDYAADPASGSFFNPEFKKHEDLKQMLDSNKDGLKLEAMKRIIGMVAKGRDASELFPAVVKNVVSANLEVKKLVYVYLVRYAEEQQDLALLSISTFQRALKDPNQLIRACALRVLSSIRVPVIVPIMMLAIKDAVTDMSPYVRKTAAHAIPKLYNLDPEQKEELIKVIEKLLSDKTTLVVGSAVMAFEEVCPERIDLIHKNYRKLCNLLVDVEEWGQVIIINMLTRYARTQFVDPNAGVDVNEKEKPFYEDEEEEEEEEDNQETLSKRSKPMDPDHRLLLRNAKPLLQSRNAAVVLGVAQLYQHVAPASEVWLVGRALVRLLRSHREVQAVVLTNIASMSTRRKDMFEPYLKSFFVRSSDPTHIKALKLEVLTNLATDANISVILREFQTYIGSSDKEFVAATIQAIGRCASNIREVTDTCLSGLVCLLSNRDESVVGESVVVIRKLLQSETVGHKDIISHMARLVDNIKIPMARASILWLLGEYCDKVPKIAPDVLRKMAKTFVTEDDIVKLQILTLATKLFLTNPKQTRLLCQYVYNLAKYDTNYDIRDRARLTRALVFPPQGHEDNKLAKHAKKIFLATKPPPVQQSSFKDRDQFQLSTLSHLINARASGYQDLPDFPEEAPDPSVRCVEVPDSYTPENHHRPSHQKKTKPPKAKSFYSDESSPEDDSDEEDESESESDSESDSGSSGSDSSDSSSEEGEESESEEEPKQRKKPNVGLKKQSERHQDSQSSGTEDSDSSSSSSSSGSSSSSEEESDDSDAGDKEEKSKKEKDHQQQKQGQQKKKNSVPGNRSNLDLLLDLDDAPPAMDTPVLTPSLGGLLTPSPSTQPAQPLPPGASIQPAMAKFVPTATQELLNRISGNGLSVSCRFTRSPHLYSPRMTSVELSFTNNGSEEIRDISVGSKKLAPGMSLHEFAGMAVLKPDTTLYGTLGVDFNDTTQPAMFDLVTAGRTFSISITAPVGELLMPLAMNEADFNLHQSKLRGMNEISGPISLSSNNLETKNLVDRVYETANLLQVQSSTTSVVKFGGQTASGKALVLVSITLPENGGESIVTVNCEKMVISSMLFKEFQSALKRN</sequence>
<comment type="similarity">
    <text evidence="3">Belongs to the adaptor complexes large subunit family.</text>
</comment>
<dbReference type="GO" id="GO:0016192">
    <property type="term" value="P:vesicle-mediated transport"/>
    <property type="evidence" value="ECO:0007669"/>
    <property type="project" value="InterPro"/>
</dbReference>
<dbReference type="Gene3D" id="2.10.25.10">
    <property type="entry name" value="Laminin"/>
    <property type="match status" value="1"/>
</dbReference>
<accession>A0AAE1K914</accession>
<evidence type="ECO:0000313" key="15">
    <source>
        <dbReference type="EMBL" id="KAK3866093.1"/>
    </source>
</evidence>
<dbReference type="InterPro" id="IPR013783">
    <property type="entry name" value="Ig-like_fold"/>
</dbReference>
<protein>
    <recommendedName>
        <fullName evidence="17">AP-3 complex subunit beta</fullName>
    </recommendedName>
</protein>
<evidence type="ECO:0000256" key="9">
    <source>
        <dbReference type="PROSITE-ProRule" id="PRU00076"/>
    </source>
</evidence>
<dbReference type="Gene3D" id="1.25.10.10">
    <property type="entry name" value="Leucine-rich Repeat Variant"/>
    <property type="match status" value="1"/>
</dbReference>
<feature type="region of interest" description="Disordered" evidence="10">
    <location>
        <begin position="1645"/>
        <end position="1665"/>
    </location>
</feature>
<dbReference type="InterPro" id="IPR011989">
    <property type="entry name" value="ARM-like"/>
</dbReference>
<keyword evidence="11" id="KW-0812">Transmembrane</keyword>
<feature type="disulfide bond" evidence="9">
    <location>
        <begin position="633"/>
        <end position="642"/>
    </location>
</feature>
<dbReference type="SMART" id="SM00181">
    <property type="entry name" value="EGF"/>
    <property type="match status" value="2"/>
</dbReference>
<dbReference type="SUPFAM" id="SSF111418">
    <property type="entry name" value="Hormone receptor domain"/>
    <property type="match status" value="1"/>
</dbReference>
<dbReference type="SUPFAM" id="SSF48371">
    <property type="entry name" value="ARM repeat"/>
    <property type="match status" value="1"/>
</dbReference>
<feature type="transmembrane region" description="Helical" evidence="11">
    <location>
        <begin position="90"/>
        <end position="109"/>
    </location>
</feature>
<keyword evidence="9" id="KW-0245">EGF-like domain</keyword>
<reference evidence="15" key="1">
    <citation type="submission" date="2023-10" db="EMBL/GenBank/DDBJ databases">
        <title>Genome assemblies of two species of porcelain crab, Petrolisthes cinctipes and Petrolisthes manimaculis (Anomura: Porcellanidae).</title>
        <authorList>
            <person name="Angst P."/>
        </authorList>
    </citation>
    <scope>NUCLEOTIDE SEQUENCE</scope>
    <source>
        <strain evidence="15">PB745_01</strain>
        <tissue evidence="15">Gill</tissue>
    </source>
</reference>
<feature type="compositionally biased region" description="Basic and acidic residues" evidence="10">
    <location>
        <begin position="353"/>
        <end position="380"/>
    </location>
</feature>
<keyword evidence="4" id="KW-0813">Transport</keyword>
<feature type="region of interest" description="Disordered" evidence="10">
    <location>
        <begin position="296"/>
        <end position="383"/>
    </location>
</feature>
<keyword evidence="7 11" id="KW-0472">Membrane</keyword>
<dbReference type="SMART" id="SM01355">
    <property type="entry name" value="AP3B1_C"/>
    <property type="match status" value="1"/>
</dbReference>
<dbReference type="InterPro" id="IPR003599">
    <property type="entry name" value="Ig_sub"/>
</dbReference>
<dbReference type="InterPro" id="IPR007110">
    <property type="entry name" value="Ig-like_dom"/>
</dbReference>
<evidence type="ECO:0000256" key="10">
    <source>
        <dbReference type="SAM" id="MobiDB-lite"/>
    </source>
</evidence>
<feature type="domain" description="Ig-like" evidence="14">
    <location>
        <begin position="720"/>
        <end position="823"/>
    </location>
</feature>
<feature type="region of interest" description="Disordered" evidence="10">
    <location>
        <begin position="1995"/>
        <end position="2027"/>
    </location>
</feature>
<feature type="region of interest" description="Disordered" evidence="10">
    <location>
        <begin position="147"/>
        <end position="228"/>
    </location>
</feature>
<evidence type="ECO:0000256" key="6">
    <source>
        <dbReference type="ARBA" id="ARBA00023034"/>
    </source>
</evidence>
<evidence type="ECO:0000259" key="13">
    <source>
        <dbReference type="PROSITE" id="PS50227"/>
    </source>
</evidence>
<evidence type="ECO:0000256" key="2">
    <source>
        <dbReference type="ARBA" id="ARBA00004555"/>
    </source>
</evidence>
<dbReference type="InterPro" id="IPR001879">
    <property type="entry name" value="GPCR_2_extracellular_dom"/>
</dbReference>
<evidence type="ECO:0000259" key="14">
    <source>
        <dbReference type="PROSITE" id="PS50835"/>
    </source>
</evidence>
<dbReference type="GO" id="GO:0006886">
    <property type="term" value="P:intracellular protein transport"/>
    <property type="evidence" value="ECO:0007669"/>
    <property type="project" value="InterPro"/>
</dbReference>
<dbReference type="PROSITE" id="PS00022">
    <property type="entry name" value="EGF_1"/>
    <property type="match status" value="2"/>
</dbReference>
<dbReference type="GO" id="GO:0030117">
    <property type="term" value="C:membrane coat"/>
    <property type="evidence" value="ECO:0007669"/>
    <property type="project" value="InterPro"/>
</dbReference>
<feature type="compositionally biased region" description="Acidic residues" evidence="10">
    <location>
        <begin position="2450"/>
        <end position="2461"/>
    </location>
</feature>
<dbReference type="Pfam" id="PF01602">
    <property type="entry name" value="Adaptin_N"/>
    <property type="match status" value="1"/>
</dbReference>
<name>A0AAE1K914_PETCI</name>
<feature type="compositionally biased region" description="Acidic residues" evidence="10">
    <location>
        <begin position="2002"/>
        <end position="2014"/>
    </location>
</feature>
<feature type="compositionally biased region" description="Acidic residues" evidence="10">
    <location>
        <begin position="2417"/>
        <end position="2437"/>
    </location>
</feature>
<evidence type="ECO:0000256" key="3">
    <source>
        <dbReference type="ARBA" id="ARBA00006613"/>
    </source>
</evidence>
<dbReference type="GO" id="GO:0030659">
    <property type="term" value="C:cytoplasmic vesicle membrane"/>
    <property type="evidence" value="ECO:0007669"/>
    <property type="project" value="UniProtKB-SubCell"/>
</dbReference>